<dbReference type="OrthoDB" id="5477453at2"/>
<dbReference type="Proteomes" id="UP000290287">
    <property type="component" value="Unassembled WGS sequence"/>
</dbReference>
<accession>A0A4Q0YX28</accession>
<dbReference type="NCBIfam" id="TIGR03502">
    <property type="entry name" value="lipase_Pla1_cef"/>
    <property type="match status" value="1"/>
</dbReference>
<dbReference type="InterPro" id="IPR025920">
    <property type="entry name" value="Lipase_bact_N"/>
</dbReference>
<comment type="caution">
    <text evidence="2">The sequence shown here is derived from an EMBL/GenBank/DDBJ whole genome shotgun (WGS) entry which is preliminary data.</text>
</comment>
<evidence type="ECO:0000313" key="3">
    <source>
        <dbReference type="Proteomes" id="UP000290287"/>
    </source>
</evidence>
<dbReference type="AlphaFoldDB" id="A0A4Q0YX28"/>
<evidence type="ECO:0000259" key="1">
    <source>
        <dbReference type="Pfam" id="PF12262"/>
    </source>
</evidence>
<dbReference type="Gene3D" id="3.40.50.1820">
    <property type="entry name" value="alpha/beta hydrolase"/>
    <property type="match status" value="1"/>
</dbReference>
<proteinExistence type="predicted"/>
<reference evidence="2 3" key="1">
    <citation type="submission" date="2017-10" db="EMBL/GenBank/DDBJ databases">
        <title>Nyctiphanis sp. nov., isolated from the stomach of the euphausiid Nyctiphanes simplex (Hansen, 1911) in the Gulf of California.</title>
        <authorList>
            <person name="Gomez-Gil B."/>
            <person name="Aguilar-Mendez M."/>
            <person name="Lopez-Cortes A."/>
            <person name="Gomez-Gutierrez J."/>
            <person name="Roque A."/>
            <person name="Lang E."/>
            <person name="Gonzalez-Castillo A."/>
        </authorList>
    </citation>
    <scope>NUCLEOTIDE SEQUENCE [LARGE SCALE GENOMIC DNA]</scope>
    <source>
        <strain evidence="2 3">CAIM 600</strain>
    </source>
</reference>
<dbReference type="InterPro" id="IPR029058">
    <property type="entry name" value="AB_hydrolase_fold"/>
</dbReference>
<dbReference type="InterPro" id="IPR020009">
    <property type="entry name" value="VolA/Pla-1/cef"/>
</dbReference>
<organism evidence="2 3">
    <name type="scientific">Veronia nyctiphanis</name>
    <dbReference type="NCBI Taxonomy" id="1278244"/>
    <lineage>
        <taxon>Bacteria</taxon>
        <taxon>Pseudomonadati</taxon>
        <taxon>Pseudomonadota</taxon>
        <taxon>Gammaproteobacteria</taxon>
        <taxon>Vibrionales</taxon>
        <taxon>Vibrionaceae</taxon>
        <taxon>Veronia</taxon>
    </lineage>
</organism>
<name>A0A4Q0YX28_9GAMM</name>
<dbReference type="EMBL" id="PEIB01000008">
    <property type="protein sequence ID" value="RXJ73611.1"/>
    <property type="molecule type" value="Genomic_DNA"/>
</dbReference>
<keyword evidence="3" id="KW-1185">Reference proteome</keyword>
<gene>
    <name evidence="2" type="ORF">CS022_08970</name>
</gene>
<evidence type="ECO:0000313" key="2">
    <source>
        <dbReference type="EMBL" id="RXJ73611.1"/>
    </source>
</evidence>
<dbReference type="Pfam" id="PF12262">
    <property type="entry name" value="Lipase_bact_N"/>
    <property type="match status" value="1"/>
</dbReference>
<sequence>MNSADGWGTTTDITIEFSGKSLLPETSDDLVKVDDADIFKMVKVTGPPTLTAPVFEKELKLGEDFTVWIKNRDLLVVKLLKPLLPNSQYMFAVSNQLKDINNKAIGMTQSYALVKSQLSVPLESDTLRQIQTRVHLTEKMLARQNVISVENIVYSSWFTTQSVGTISARTKLAISAGIASGDFSAIWKDGANPNSLNLSDAYKVNPPTSADPYEISLQNSAAFSKYIDNEANDNRTALLSAYNSLTTTTPGTEISVAKGHVSLPYFLEKAESSWNKTTFESAMPSIAIVSSLLNGSDSLQKAFIAKQLVEKGIDPTKLSDPQEAFKLVGIELSKLDSSKVDSARQMSQYSFIPKLKSLETLNFILFKATTPIPNVPMQLVIYQHGITSAKENAYAFAPMLINTAKATGKNLLLIAIDQPLHGERSLSSTYGSTTSTSPTAFLNLEYLMVARDNLRQSILDTVGLRAALSYSNALGALQGTILEGVLDNTAPAFVGHSLGGITGMSAVSVANQSVGDTQVDNLFTFSRAGIANSGGNIANLILTSDFFGPFVKHTLASAQSPDYVNFANANVATCQNKPNPAVCLFNLFETSASVDGSPLAPLLKGLNTAFDQFTFATQTVLDSIDPINMIQLKNADGTPVLSNLPILMQQVKGDDTVPNSSYPAAPLAGTTPMAALMSLITVDSQTIAEGEMKVVPGSKLFVKFNSGGKHSSFIAPSSDENFQVPNTAIPNDYLHTIEMQAQMGQFLGGNNNIQIKNNNKVSEALPVVPVLE</sequence>
<protein>
    <submittedName>
        <fullName evidence="2">Lipase</fullName>
    </submittedName>
</protein>
<dbReference type="SUPFAM" id="SSF53474">
    <property type="entry name" value="alpha/beta-Hydrolases"/>
    <property type="match status" value="1"/>
</dbReference>
<feature type="domain" description="Bacterial virulence factor lipase N-terminal" evidence="1">
    <location>
        <begin position="2"/>
        <end position="187"/>
    </location>
</feature>